<keyword evidence="1" id="KW-1133">Transmembrane helix</keyword>
<keyword evidence="1" id="KW-0472">Membrane</keyword>
<evidence type="ECO:0000256" key="1">
    <source>
        <dbReference type="SAM" id="Phobius"/>
    </source>
</evidence>
<dbReference type="Pfam" id="PF06078">
    <property type="entry name" value="DUF937"/>
    <property type="match status" value="1"/>
</dbReference>
<dbReference type="EMBL" id="CP002961">
    <property type="protein sequence ID" value="AFK03718.1"/>
    <property type="molecule type" value="Genomic_DNA"/>
</dbReference>
<dbReference type="Proteomes" id="UP000002875">
    <property type="component" value="Chromosome"/>
</dbReference>
<reference evidence="2 3" key="1">
    <citation type="submission" date="2011-07" db="EMBL/GenBank/DDBJ databases">
        <title>The complete genome of chromosome of Emticicia oligotrophica DSM 17448.</title>
        <authorList>
            <consortium name="US DOE Joint Genome Institute (JGI-PGF)"/>
            <person name="Lucas S."/>
            <person name="Han J."/>
            <person name="Lapidus A."/>
            <person name="Bruce D."/>
            <person name="Goodwin L."/>
            <person name="Pitluck S."/>
            <person name="Peters L."/>
            <person name="Kyrpides N."/>
            <person name="Mavromatis K."/>
            <person name="Ivanova N."/>
            <person name="Ovchinnikova G."/>
            <person name="Teshima H."/>
            <person name="Detter J.C."/>
            <person name="Tapia R."/>
            <person name="Han C."/>
            <person name="Land M."/>
            <person name="Hauser L."/>
            <person name="Markowitz V."/>
            <person name="Cheng J.-F."/>
            <person name="Hugenholtz P."/>
            <person name="Woyke T."/>
            <person name="Wu D."/>
            <person name="Tindall B."/>
            <person name="Pomrenke H."/>
            <person name="Brambilla E."/>
            <person name="Klenk H.-P."/>
            <person name="Eisen J.A."/>
        </authorList>
    </citation>
    <scope>NUCLEOTIDE SEQUENCE [LARGE SCALE GENOMIC DNA]</scope>
    <source>
        <strain evidence="2 3">DSM 17448</strain>
    </source>
</reference>
<gene>
    <name evidence="2" type="ordered locus">Emtol_2582</name>
</gene>
<accession>A0ABN4AN84</accession>
<evidence type="ECO:0008006" key="4">
    <source>
        <dbReference type="Google" id="ProtNLM"/>
    </source>
</evidence>
<keyword evidence="3" id="KW-1185">Reference proteome</keyword>
<proteinExistence type="predicted"/>
<protein>
    <recommendedName>
        <fullName evidence="4">DUF937 domain-containing protein</fullName>
    </recommendedName>
</protein>
<dbReference type="InterPro" id="IPR009282">
    <property type="entry name" value="DUF937"/>
</dbReference>
<evidence type="ECO:0000313" key="3">
    <source>
        <dbReference type="Proteomes" id="UP000002875"/>
    </source>
</evidence>
<name>A0ABN4AN84_EMTOG</name>
<dbReference type="InterPro" id="IPR036737">
    <property type="entry name" value="OmpA-like_sf"/>
</dbReference>
<keyword evidence="1" id="KW-0812">Transmembrane</keyword>
<feature type="transmembrane region" description="Helical" evidence="1">
    <location>
        <begin position="226"/>
        <end position="244"/>
    </location>
</feature>
<dbReference type="SUPFAM" id="SSF103088">
    <property type="entry name" value="OmpA-like"/>
    <property type="match status" value="1"/>
</dbReference>
<organism evidence="2 3">
    <name type="scientific">Emticicia oligotrophica (strain DSM 17448 / CIP 109782 / MTCC 6937 / GPTSA100-15)</name>
    <dbReference type="NCBI Taxonomy" id="929562"/>
    <lineage>
        <taxon>Bacteria</taxon>
        <taxon>Pseudomonadati</taxon>
        <taxon>Bacteroidota</taxon>
        <taxon>Cytophagia</taxon>
        <taxon>Cytophagales</taxon>
        <taxon>Leadbetterellaceae</taxon>
        <taxon>Emticicia</taxon>
    </lineage>
</organism>
<evidence type="ECO:0000313" key="2">
    <source>
        <dbReference type="EMBL" id="AFK03718.1"/>
    </source>
</evidence>
<sequence length="433" mass="46996">MYNALKAFILNTNQNFMDILGLIKDKLTDSNIKKVSNFLGEHPDNIGSALNSSVPIVLGCIIRSASNDEETGKVMDVLKDGGHTGEILDDLPVLLNNFEKTQLLLTIGTNIFNHFTGNQANGIVEKLSTFTGIRKTSAFSLVGLAAPLVLGALGKVVSKEGLGVSGLSKLLNEQREAVFVEIPPAIANQLNFKSSEPLKPVINKEEKSKENKNNSKDAGNRGLGAWIPWILIGFVFLGGVAYFMKYRRTVKPVEPVVNNTGLSTEPDSIAIDTTFSNIVPVDTASNLEPISTPNTDIPITTIESKEVEKVKRVEKEVEEPKKEQKKVTFDHISVEDQLKNAKSWIALATDFKKNSAEVSAKTDLEVVVKFLKANRKAVVIVAGGSQSSKGTLGEDRAYAVRDVLIEKGVNEGQIVIQSSSVKEVDAKVVVKVK</sequence>
<dbReference type="Gene3D" id="3.30.1330.60">
    <property type="entry name" value="OmpA-like domain"/>
    <property type="match status" value="1"/>
</dbReference>